<dbReference type="Pfam" id="PF00440">
    <property type="entry name" value="TetR_N"/>
    <property type="match status" value="1"/>
</dbReference>
<evidence type="ECO:0000256" key="5">
    <source>
        <dbReference type="SAM" id="MobiDB-lite"/>
    </source>
</evidence>
<dbReference type="EMBL" id="SPMZ01000055">
    <property type="protein sequence ID" value="NMQ20624.1"/>
    <property type="molecule type" value="Genomic_DNA"/>
</dbReference>
<name>A0ABX1TRJ9_9GAMM</name>
<evidence type="ECO:0000313" key="7">
    <source>
        <dbReference type="EMBL" id="NMQ20624.1"/>
    </source>
</evidence>
<dbReference type="InterPro" id="IPR001647">
    <property type="entry name" value="HTH_TetR"/>
</dbReference>
<dbReference type="InterPro" id="IPR009057">
    <property type="entry name" value="Homeodomain-like_sf"/>
</dbReference>
<evidence type="ECO:0000256" key="3">
    <source>
        <dbReference type="ARBA" id="ARBA00023163"/>
    </source>
</evidence>
<proteinExistence type="predicted"/>
<gene>
    <name evidence="7" type="ORF">E4P82_16330</name>
</gene>
<feature type="region of interest" description="Disordered" evidence="5">
    <location>
        <begin position="1"/>
        <end position="21"/>
    </location>
</feature>
<organism evidence="7 8">
    <name type="scientific">Candidatus Competibacter phosphatis</name>
    <dbReference type="NCBI Taxonomy" id="221280"/>
    <lineage>
        <taxon>Bacteria</taxon>
        <taxon>Pseudomonadati</taxon>
        <taxon>Pseudomonadota</taxon>
        <taxon>Gammaproteobacteria</taxon>
        <taxon>Candidatus Competibacteraceae</taxon>
        <taxon>Candidatus Competibacter</taxon>
    </lineage>
</organism>
<dbReference type="InterPro" id="IPR036271">
    <property type="entry name" value="Tet_transcr_reg_TetR-rel_C_sf"/>
</dbReference>
<dbReference type="InterPro" id="IPR023772">
    <property type="entry name" value="DNA-bd_HTH_TetR-type_CS"/>
</dbReference>
<dbReference type="PANTHER" id="PTHR30055:SF240">
    <property type="entry name" value="HTH-TYPE TRANSCRIPTIONAL REGULATOR ACRR"/>
    <property type="match status" value="1"/>
</dbReference>
<keyword evidence="8" id="KW-1185">Reference proteome</keyword>
<dbReference type="SUPFAM" id="SSF46689">
    <property type="entry name" value="Homeodomain-like"/>
    <property type="match status" value="1"/>
</dbReference>
<reference evidence="7 8" key="1">
    <citation type="submission" date="2019-03" db="EMBL/GenBank/DDBJ databases">
        <title>Metabolic reconstructions from genomes of highly enriched 'Candidatus Accumulibacter' and 'Candidatus Competibacter' bioreactor populations.</title>
        <authorList>
            <person name="Annavajhala M.K."/>
            <person name="Welles L."/>
            <person name="Abbas B."/>
            <person name="Sorokin D."/>
            <person name="Park H."/>
            <person name="Van Loosdrecht M."/>
            <person name="Chandran K."/>
        </authorList>
    </citation>
    <scope>NUCLEOTIDE SEQUENCE [LARGE SCALE GENOMIC DNA]</scope>
    <source>
        <strain evidence="7 8">SBR_G</strain>
    </source>
</reference>
<dbReference type="PROSITE" id="PS50977">
    <property type="entry name" value="HTH_TETR_2"/>
    <property type="match status" value="1"/>
</dbReference>
<keyword evidence="1" id="KW-0805">Transcription regulation</keyword>
<dbReference type="Pfam" id="PF17932">
    <property type="entry name" value="TetR_C_24"/>
    <property type="match status" value="1"/>
</dbReference>
<feature type="domain" description="HTH tetR-type" evidence="6">
    <location>
        <begin position="86"/>
        <end position="146"/>
    </location>
</feature>
<dbReference type="Proteomes" id="UP000760480">
    <property type="component" value="Unassembled WGS sequence"/>
</dbReference>
<dbReference type="InterPro" id="IPR050109">
    <property type="entry name" value="HTH-type_TetR-like_transc_reg"/>
</dbReference>
<feature type="DNA-binding region" description="H-T-H motif" evidence="4">
    <location>
        <begin position="109"/>
        <end position="128"/>
    </location>
</feature>
<dbReference type="InterPro" id="IPR041490">
    <property type="entry name" value="KstR2_TetR_C"/>
</dbReference>
<keyword evidence="3" id="KW-0804">Transcription</keyword>
<evidence type="ECO:0000313" key="8">
    <source>
        <dbReference type="Proteomes" id="UP000760480"/>
    </source>
</evidence>
<accession>A0ABX1TRJ9</accession>
<dbReference type="SUPFAM" id="SSF48498">
    <property type="entry name" value="Tetracyclin repressor-like, C-terminal domain"/>
    <property type="match status" value="1"/>
</dbReference>
<evidence type="ECO:0000256" key="1">
    <source>
        <dbReference type="ARBA" id="ARBA00023015"/>
    </source>
</evidence>
<sequence>MEPWPTLLPMATPRTSASESRTMIRGAAPKNSGKCRAWFSLESSDLPATSNVCKIVFTYLLKSKRLYSMITPAIHNTRPRQRLTTDQRQREIVATVLALARERGPDAITTQAIADRMGLTQGAIFRHFPDKLAIWLAVFGWVRESLGAAITAAIETVASPLAKIEQVFLAHVAFVVANPGVPRVLFHELQYPGDSPVRVEVRAMINAYHQRLTRLFMQAKVAGELPPALDPTLAPVLFVGAVQGLVIQASLAGDETQMVEGAAKLWQLLLDAYRGRGEW</sequence>
<comment type="caution">
    <text evidence="7">The sequence shown here is derived from an EMBL/GenBank/DDBJ whole genome shotgun (WGS) entry which is preliminary data.</text>
</comment>
<protein>
    <submittedName>
        <fullName evidence="7">TetR/AcrR family transcriptional regulator</fullName>
    </submittedName>
</protein>
<evidence type="ECO:0000256" key="2">
    <source>
        <dbReference type="ARBA" id="ARBA00023125"/>
    </source>
</evidence>
<dbReference type="PROSITE" id="PS01081">
    <property type="entry name" value="HTH_TETR_1"/>
    <property type="match status" value="1"/>
</dbReference>
<dbReference type="PANTHER" id="PTHR30055">
    <property type="entry name" value="HTH-TYPE TRANSCRIPTIONAL REGULATOR RUTR"/>
    <property type="match status" value="1"/>
</dbReference>
<keyword evidence="2 4" id="KW-0238">DNA-binding</keyword>
<dbReference type="Gene3D" id="1.10.357.10">
    <property type="entry name" value="Tetracycline Repressor, domain 2"/>
    <property type="match status" value="1"/>
</dbReference>
<evidence type="ECO:0000256" key="4">
    <source>
        <dbReference type="PROSITE-ProRule" id="PRU00335"/>
    </source>
</evidence>
<evidence type="ECO:0000259" key="6">
    <source>
        <dbReference type="PROSITE" id="PS50977"/>
    </source>
</evidence>